<dbReference type="Gene3D" id="2.60.40.10">
    <property type="entry name" value="Immunoglobulins"/>
    <property type="match status" value="1"/>
</dbReference>
<name>A0A956LY78_UNCEI</name>
<feature type="non-terminal residue" evidence="2">
    <location>
        <position position="99"/>
    </location>
</feature>
<evidence type="ECO:0000313" key="3">
    <source>
        <dbReference type="Proteomes" id="UP000697710"/>
    </source>
</evidence>
<accession>A0A956LY78</accession>
<dbReference type="EMBL" id="JAGQHR010000267">
    <property type="protein sequence ID" value="MCA9727950.1"/>
    <property type="molecule type" value="Genomic_DNA"/>
</dbReference>
<comment type="caution">
    <text evidence="2">The sequence shown here is derived from an EMBL/GenBank/DDBJ whole genome shotgun (WGS) entry which is preliminary data.</text>
</comment>
<dbReference type="SUPFAM" id="SSF49265">
    <property type="entry name" value="Fibronectin type III"/>
    <property type="match status" value="1"/>
</dbReference>
<reference evidence="2" key="2">
    <citation type="journal article" date="2021" name="Microbiome">
        <title>Successional dynamics and alternative stable states in a saline activated sludge microbial community over 9 years.</title>
        <authorList>
            <person name="Wang Y."/>
            <person name="Ye J."/>
            <person name="Ju F."/>
            <person name="Liu L."/>
            <person name="Boyd J.A."/>
            <person name="Deng Y."/>
            <person name="Parks D.H."/>
            <person name="Jiang X."/>
            <person name="Yin X."/>
            <person name="Woodcroft B.J."/>
            <person name="Tyson G.W."/>
            <person name="Hugenholtz P."/>
            <person name="Polz M.F."/>
            <person name="Zhang T."/>
        </authorList>
    </citation>
    <scope>NUCLEOTIDE SEQUENCE</scope>
    <source>
        <strain evidence="2">HKST-UBA01</strain>
    </source>
</reference>
<dbReference type="CDD" id="cd00063">
    <property type="entry name" value="FN3"/>
    <property type="match status" value="1"/>
</dbReference>
<organism evidence="2 3">
    <name type="scientific">Eiseniibacteriota bacterium</name>
    <dbReference type="NCBI Taxonomy" id="2212470"/>
    <lineage>
        <taxon>Bacteria</taxon>
        <taxon>Candidatus Eiseniibacteriota</taxon>
    </lineage>
</organism>
<protein>
    <submittedName>
        <fullName evidence="2">Fibronectin type III domain-containing protein</fullName>
    </submittedName>
</protein>
<dbReference type="Proteomes" id="UP000697710">
    <property type="component" value="Unassembled WGS sequence"/>
</dbReference>
<sequence>MSGRARLLVRRMVRSGVVLGAALVAGACGDDGGTRPGGDDLSAPAAIRDLDVVSVTETGVTIHWTSPGDDGAIGTADRYDLRYGTDPIDEVSFAAATAA</sequence>
<feature type="signal peptide" evidence="1">
    <location>
        <begin position="1"/>
        <end position="20"/>
    </location>
</feature>
<evidence type="ECO:0000313" key="2">
    <source>
        <dbReference type="EMBL" id="MCA9727950.1"/>
    </source>
</evidence>
<reference evidence="2" key="1">
    <citation type="submission" date="2020-04" db="EMBL/GenBank/DDBJ databases">
        <authorList>
            <person name="Zhang T."/>
        </authorList>
    </citation>
    <scope>NUCLEOTIDE SEQUENCE</scope>
    <source>
        <strain evidence="2">HKST-UBA01</strain>
    </source>
</reference>
<dbReference type="PROSITE" id="PS51257">
    <property type="entry name" value="PROKAR_LIPOPROTEIN"/>
    <property type="match status" value="1"/>
</dbReference>
<dbReference type="InterPro" id="IPR036116">
    <property type="entry name" value="FN3_sf"/>
</dbReference>
<dbReference type="AlphaFoldDB" id="A0A956LY78"/>
<dbReference type="InterPro" id="IPR003961">
    <property type="entry name" value="FN3_dom"/>
</dbReference>
<evidence type="ECO:0000256" key="1">
    <source>
        <dbReference type="SAM" id="SignalP"/>
    </source>
</evidence>
<proteinExistence type="predicted"/>
<keyword evidence="1" id="KW-0732">Signal</keyword>
<gene>
    <name evidence="2" type="ORF">KC729_09730</name>
</gene>
<dbReference type="InterPro" id="IPR013783">
    <property type="entry name" value="Ig-like_fold"/>
</dbReference>
<feature type="chain" id="PRO_5038074938" evidence="1">
    <location>
        <begin position="21"/>
        <end position="99"/>
    </location>
</feature>